<reference evidence="1" key="1">
    <citation type="submission" date="2020-06" db="EMBL/GenBank/DDBJ databases">
        <title>Draft genome of Bugula neritina, a colonial animal packing powerful symbionts and potential medicines.</title>
        <authorList>
            <person name="Rayko M."/>
        </authorList>
    </citation>
    <scope>NUCLEOTIDE SEQUENCE [LARGE SCALE GENOMIC DNA]</scope>
    <source>
        <strain evidence="1">Kwan_BN1</strain>
    </source>
</reference>
<name>A0A7J7JJC3_BUGNE</name>
<dbReference type="AlphaFoldDB" id="A0A7J7JJC3"/>
<proteinExistence type="predicted"/>
<comment type="caution">
    <text evidence="1">The sequence shown here is derived from an EMBL/GenBank/DDBJ whole genome shotgun (WGS) entry which is preliminary data.</text>
</comment>
<evidence type="ECO:0000313" key="1">
    <source>
        <dbReference type="EMBL" id="KAF6026390.1"/>
    </source>
</evidence>
<keyword evidence="2" id="KW-1185">Reference proteome</keyword>
<accession>A0A7J7JJC3</accession>
<protein>
    <submittedName>
        <fullName evidence="1">Uncharacterized protein</fullName>
    </submittedName>
</protein>
<sequence length="331" mass="36558">MCFIPAERSAYISEMLPPPAVTHISETLQDSLSATQEKITLLKQTAPAKRTSTNQLQPPIKRMKTAVDERTTVAQSLETGSQNELAMVSKMVDTQTAESEDKSHVAQATAVDHSSFAPFVTDIATPERTSSILHKEVEKCHDDSVVEETQHSGTVSHTPAIHIVKSETLDTCTDRVISVKVEPTQPTLTAGDATVCMQELSDERKLEIGDSWNRIQVDYGNLLRKTKISVEEPVEERQGMALWKGKWVPNFKRFKKCGKKDITRLPTIIGGGDLVDGLCSQSQSHGDFVQMPSHVEDTYRGGSSLSHLLHPRTSIKSSIFGGHWELPQTKT</sequence>
<dbReference type="OrthoDB" id="552194at2759"/>
<gene>
    <name evidence="1" type="ORF">EB796_015305</name>
</gene>
<evidence type="ECO:0000313" key="2">
    <source>
        <dbReference type="Proteomes" id="UP000593567"/>
    </source>
</evidence>
<dbReference type="Proteomes" id="UP000593567">
    <property type="component" value="Unassembled WGS sequence"/>
</dbReference>
<dbReference type="EMBL" id="VXIV02002287">
    <property type="protein sequence ID" value="KAF6026390.1"/>
    <property type="molecule type" value="Genomic_DNA"/>
</dbReference>
<organism evidence="1 2">
    <name type="scientific">Bugula neritina</name>
    <name type="common">Brown bryozoan</name>
    <name type="synonym">Sertularia neritina</name>
    <dbReference type="NCBI Taxonomy" id="10212"/>
    <lineage>
        <taxon>Eukaryota</taxon>
        <taxon>Metazoa</taxon>
        <taxon>Spiralia</taxon>
        <taxon>Lophotrochozoa</taxon>
        <taxon>Bryozoa</taxon>
        <taxon>Gymnolaemata</taxon>
        <taxon>Cheilostomatida</taxon>
        <taxon>Flustrina</taxon>
        <taxon>Buguloidea</taxon>
        <taxon>Bugulidae</taxon>
        <taxon>Bugula</taxon>
    </lineage>
</organism>